<keyword evidence="3 6" id="KW-0812">Transmembrane</keyword>
<evidence type="ECO:0000256" key="4">
    <source>
        <dbReference type="ARBA" id="ARBA00022989"/>
    </source>
</evidence>
<comment type="caution">
    <text evidence="8">The sequence shown here is derived from an EMBL/GenBank/DDBJ whole genome shotgun (WGS) entry which is preliminary data.</text>
</comment>
<evidence type="ECO:0000256" key="2">
    <source>
        <dbReference type="ARBA" id="ARBA00022475"/>
    </source>
</evidence>
<feature type="transmembrane region" description="Helical" evidence="6">
    <location>
        <begin position="38"/>
        <end position="59"/>
    </location>
</feature>
<gene>
    <name evidence="8" type="ORF">BG61_27960</name>
</gene>
<dbReference type="GO" id="GO:0009055">
    <property type="term" value="F:electron transfer activity"/>
    <property type="evidence" value="ECO:0007669"/>
    <property type="project" value="InterPro"/>
</dbReference>
<keyword evidence="9" id="KW-1185">Reference proteome</keyword>
<protein>
    <submittedName>
        <fullName evidence="8">Cytochrome B oxidoreductase</fullName>
    </submittedName>
</protein>
<dbReference type="Gene3D" id="1.20.950.20">
    <property type="entry name" value="Transmembrane di-heme cytochromes, Chain C"/>
    <property type="match status" value="1"/>
</dbReference>
<evidence type="ECO:0000313" key="8">
    <source>
        <dbReference type="EMBL" id="KDR40052.1"/>
    </source>
</evidence>
<reference evidence="8 9" key="1">
    <citation type="submission" date="2014-03" db="EMBL/GenBank/DDBJ databases">
        <title>Draft Genome Sequences of Four Burkholderia Strains.</title>
        <authorList>
            <person name="Liu X.Y."/>
            <person name="Li C.X."/>
            <person name="Xu J.H."/>
        </authorList>
    </citation>
    <scope>NUCLEOTIDE SEQUENCE [LARGE SCALE GENOMIC DNA]</scope>
    <source>
        <strain evidence="8 9">DSM 50014</strain>
    </source>
</reference>
<evidence type="ECO:0000313" key="9">
    <source>
        <dbReference type="Proteomes" id="UP000027466"/>
    </source>
</evidence>
<dbReference type="STRING" id="60547.GCA_000751215_05168"/>
<feature type="transmembrane region" description="Helical" evidence="6">
    <location>
        <begin position="12"/>
        <end position="32"/>
    </location>
</feature>
<keyword evidence="5 6" id="KW-0472">Membrane</keyword>
<dbReference type="GO" id="GO:0005886">
    <property type="term" value="C:plasma membrane"/>
    <property type="evidence" value="ECO:0007669"/>
    <property type="project" value="UniProtKB-SubCell"/>
</dbReference>
<dbReference type="InterPro" id="IPR051542">
    <property type="entry name" value="Hydrogenase_cytochrome"/>
</dbReference>
<evidence type="ECO:0000256" key="5">
    <source>
        <dbReference type="ARBA" id="ARBA00023136"/>
    </source>
</evidence>
<dbReference type="SUPFAM" id="SSF81342">
    <property type="entry name" value="Transmembrane di-heme cytochromes"/>
    <property type="match status" value="1"/>
</dbReference>
<evidence type="ECO:0000256" key="3">
    <source>
        <dbReference type="ARBA" id="ARBA00022692"/>
    </source>
</evidence>
<name>A0A069PI71_9BURK</name>
<evidence type="ECO:0000256" key="6">
    <source>
        <dbReference type="SAM" id="Phobius"/>
    </source>
</evidence>
<keyword evidence="4 6" id="KW-1133">Transmembrane helix</keyword>
<proteinExistence type="predicted"/>
<dbReference type="RefSeq" id="WP_035937215.1">
    <property type="nucleotide sequence ID" value="NZ_CADFFX010000034.1"/>
</dbReference>
<dbReference type="AlphaFoldDB" id="A0A069PI71"/>
<dbReference type="PANTHER" id="PTHR30485">
    <property type="entry name" value="NI/FE-HYDROGENASE 1 B-TYPE CYTOCHROME SUBUNIT"/>
    <property type="match status" value="1"/>
</dbReference>
<dbReference type="Pfam" id="PF01292">
    <property type="entry name" value="Ni_hydr_CYTB"/>
    <property type="match status" value="1"/>
</dbReference>
<keyword evidence="2" id="KW-1003">Cell membrane</keyword>
<feature type="transmembrane region" description="Helical" evidence="6">
    <location>
        <begin position="97"/>
        <end position="119"/>
    </location>
</feature>
<comment type="subcellular location">
    <subcellularLocation>
        <location evidence="1">Cell membrane</location>
        <topology evidence="1">Multi-pass membrane protein</topology>
    </subcellularLocation>
</comment>
<feature type="transmembrane region" description="Helical" evidence="6">
    <location>
        <begin position="139"/>
        <end position="158"/>
    </location>
</feature>
<evidence type="ECO:0000256" key="1">
    <source>
        <dbReference type="ARBA" id="ARBA00004651"/>
    </source>
</evidence>
<dbReference type="Proteomes" id="UP000027466">
    <property type="component" value="Unassembled WGS sequence"/>
</dbReference>
<accession>A0A069PI71</accession>
<feature type="domain" description="Cytochrome b561 bacterial/Ni-hydrogenase" evidence="7">
    <location>
        <begin position="12"/>
        <end position="170"/>
    </location>
</feature>
<evidence type="ECO:0000259" key="7">
    <source>
        <dbReference type="Pfam" id="PF01292"/>
    </source>
</evidence>
<organism evidence="8 9">
    <name type="scientific">Caballeronia glathei</name>
    <dbReference type="NCBI Taxonomy" id="60547"/>
    <lineage>
        <taxon>Bacteria</taxon>
        <taxon>Pseudomonadati</taxon>
        <taxon>Pseudomonadota</taxon>
        <taxon>Betaproteobacteria</taxon>
        <taxon>Burkholderiales</taxon>
        <taxon>Burkholderiaceae</taxon>
        <taxon>Caballeronia</taxon>
    </lineage>
</organism>
<dbReference type="GO" id="GO:0022904">
    <property type="term" value="P:respiratory electron transport chain"/>
    <property type="evidence" value="ECO:0007669"/>
    <property type="project" value="InterPro"/>
</dbReference>
<dbReference type="GO" id="GO:0020037">
    <property type="term" value="F:heme binding"/>
    <property type="evidence" value="ECO:0007669"/>
    <property type="project" value="TreeGrafter"/>
</dbReference>
<dbReference type="InterPro" id="IPR011577">
    <property type="entry name" value="Cyt_b561_bac/Ni-Hgenase"/>
</dbReference>
<dbReference type="InterPro" id="IPR016174">
    <property type="entry name" value="Di-haem_cyt_TM"/>
</dbReference>
<sequence>MPAASDARVRTWDLWVRLTHWTIAGIVVWNLFGPTDQLHRVLGYVAAGLVGLRVVWGFVGTRYARFSAWWPTPSHLAEYLRSLAAGKPLHHVSHNPLGALMAIALWLLVLALGFSGWLMRLDAFWGEDWPQDIHTWLSIALEVCVCVHIAAALVMSVLTRENLIGAMLTGFKRQRPDRDTSH</sequence>
<dbReference type="PANTHER" id="PTHR30485:SF2">
    <property type="entry name" value="BLL0597 PROTEIN"/>
    <property type="match status" value="1"/>
</dbReference>
<dbReference type="EMBL" id="JFHC01000047">
    <property type="protein sequence ID" value="KDR40052.1"/>
    <property type="molecule type" value="Genomic_DNA"/>
</dbReference>